<proteinExistence type="predicted"/>
<comment type="caution">
    <text evidence="1">The sequence shown here is derived from an EMBL/GenBank/DDBJ whole genome shotgun (WGS) entry which is preliminary data.</text>
</comment>
<dbReference type="EMBL" id="JAUESC010000380">
    <property type="protein sequence ID" value="KAK0592904.1"/>
    <property type="molecule type" value="Genomic_DNA"/>
</dbReference>
<keyword evidence="2" id="KW-1185">Reference proteome</keyword>
<evidence type="ECO:0000313" key="2">
    <source>
        <dbReference type="Proteomes" id="UP001168877"/>
    </source>
</evidence>
<evidence type="ECO:0000313" key="1">
    <source>
        <dbReference type="EMBL" id="KAK0592904.1"/>
    </source>
</evidence>
<sequence>MEDFRETVDWCKLSDMGYKGPAFTWCNRWERSDLVQEHLDRRIGIWRNEVSVGGIFTLSLAGRDFQRMVDPWDNSRGSGDFKSVVAVIKNCNSQLSSWNSRNRVNLWAEIQKYQRDFHGVTKNVQLGSWSVNEGIEHKLDSLLLEEEEYWPQRPRVDWLKKGHKNTKYFHLKATMRKAQNEVLELFDSDGKWCEGDKEMEHETKYTTIENCIISQKPANNRSTIEENYVGSLFQITPYKNCLRQDSDSQEDNMAMHLISCR</sequence>
<dbReference type="Proteomes" id="UP001168877">
    <property type="component" value="Unassembled WGS sequence"/>
</dbReference>
<accession>A0AA39SQE2</accession>
<organism evidence="1 2">
    <name type="scientific">Acer saccharum</name>
    <name type="common">Sugar maple</name>
    <dbReference type="NCBI Taxonomy" id="4024"/>
    <lineage>
        <taxon>Eukaryota</taxon>
        <taxon>Viridiplantae</taxon>
        <taxon>Streptophyta</taxon>
        <taxon>Embryophyta</taxon>
        <taxon>Tracheophyta</taxon>
        <taxon>Spermatophyta</taxon>
        <taxon>Magnoliopsida</taxon>
        <taxon>eudicotyledons</taxon>
        <taxon>Gunneridae</taxon>
        <taxon>Pentapetalae</taxon>
        <taxon>rosids</taxon>
        <taxon>malvids</taxon>
        <taxon>Sapindales</taxon>
        <taxon>Sapindaceae</taxon>
        <taxon>Hippocastanoideae</taxon>
        <taxon>Acereae</taxon>
        <taxon>Acer</taxon>
    </lineage>
</organism>
<reference evidence="1" key="2">
    <citation type="submission" date="2023-06" db="EMBL/GenBank/DDBJ databases">
        <authorList>
            <person name="Swenson N.G."/>
            <person name="Wegrzyn J.L."/>
            <person name="Mcevoy S.L."/>
        </authorList>
    </citation>
    <scope>NUCLEOTIDE SEQUENCE</scope>
    <source>
        <strain evidence="1">NS2018</strain>
        <tissue evidence="1">Leaf</tissue>
    </source>
</reference>
<dbReference type="AlphaFoldDB" id="A0AA39SQE2"/>
<protein>
    <submittedName>
        <fullName evidence="1">Uncharacterized protein</fullName>
    </submittedName>
</protein>
<reference evidence="1" key="1">
    <citation type="journal article" date="2022" name="Plant J.">
        <title>Strategies of tolerance reflected in two North American maple genomes.</title>
        <authorList>
            <person name="McEvoy S.L."/>
            <person name="Sezen U.U."/>
            <person name="Trouern-Trend A."/>
            <person name="McMahon S.M."/>
            <person name="Schaberg P.G."/>
            <person name="Yang J."/>
            <person name="Wegrzyn J.L."/>
            <person name="Swenson N.G."/>
        </authorList>
    </citation>
    <scope>NUCLEOTIDE SEQUENCE</scope>
    <source>
        <strain evidence="1">NS2018</strain>
    </source>
</reference>
<gene>
    <name evidence="1" type="ORF">LWI29_027509</name>
</gene>
<name>A0AA39SQE2_ACESA</name>